<accession>A0A7W0HLH6</accession>
<evidence type="ECO:0000313" key="2">
    <source>
        <dbReference type="EMBL" id="MBA2881991.1"/>
    </source>
</evidence>
<dbReference type="Proteomes" id="UP000525298">
    <property type="component" value="Unassembled WGS sequence"/>
</dbReference>
<evidence type="ECO:0000256" key="1">
    <source>
        <dbReference type="SAM" id="Phobius"/>
    </source>
</evidence>
<keyword evidence="1" id="KW-0472">Membrane</keyword>
<dbReference type="AlphaFoldDB" id="A0A7W0HLH6"/>
<keyword evidence="3" id="KW-1185">Reference proteome</keyword>
<organism evidence="2 3">
    <name type="scientific">Desulfosalsimonas propionicica</name>
    <dbReference type="NCBI Taxonomy" id="332175"/>
    <lineage>
        <taxon>Bacteria</taxon>
        <taxon>Pseudomonadati</taxon>
        <taxon>Thermodesulfobacteriota</taxon>
        <taxon>Desulfobacteria</taxon>
        <taxon>Desulfobacterales</taxon>
        <taxon>Desulfosalsimonadaceae</taxon>
        <taxon>Desulfosalsimonas</taxon>
    </lineage>
</organism>
<reference evidence="2 3" key="1">
    <citation type="submission" date="2020-07" db="EMBL/GenBank/DDBJ databases">
        <title>Genomic Encyclopedia of Type Strains, Phase IV (KMG-IV): sequencing the most valuable type-strain genomes for metagenomic binning, comparative biology and taxonomic classification.</title>
        <authorList>
            <person name="Goeker M."/>
        </authorList>
    </citation>
    <scope>NUCLEOTIDE SEQUENCE [LARGE SCALE GENOMIC DNA]</scope>
    <source>
        <strain evidence="2 3">DSM 17721</strain>
    </source>
</reference>
<dbReference type="EMBL" id="JACDUS010000006">
    <property type="protein sequence ID" value="MBA2881991.1"/>
    <property type="molecule type" value="Genomic_DNA"/>
</dbReference>
<evidence type="ECO:0000313" key="3">
    <source>
        <dbReference type="Proteomes" id="UP000525298"/>
    </source>
</evidence>
<name>A0A7W0HLH6_9BACT</name>
<protein>
    <submittedName>
        <fullName evidence="2">Uncharacterized protein</fullName>
    </submittedName>
</protein>
<gene>
    <name evidence="2" type="ORF">HNR65_002325</name>
</gene>
<feature type="transmembrane region" description="Helical" evidence="1">
    <location>
        <begin position="6"/>
        <end position="23"/>
    </location>
</feature>
<comment type="caution">
    <text evidence="2">The sequence shown here is derived from an EMBL/GenBank/DDBJ whole genome shotgun (WGS) entry which is preliminary data.</text>
</comment>
<keyword evidence="1" id="KW-0812">Transmembrane</keyword>
<proteinExistence type="predicted"/>
<keyword evidence="1" id="KW-1133">Transmembrane helix</keyword>
<sequence length="29" mass="3422">MEFHFIRGVVLVLFAAVLCFIFRHENKKG</sequence>